<comment type="function">
    <text evidence="3">Regulates mitochondrial small subunit maturation by controlling 15S rRNA 5'-end processing. Localizes to the 5' precursor of the 15S rRNA in a position that is subsequently occupied by mS47 in the mature yeast mtSSU. Uses structure and sequence-specific RNA recognition, binding to a single-stranded region of the precursor and specifically recognizing bases -6 to -1. The exchange of Ccm1 for mS47 is coupled to the irreversible removal of precursor rRNA that is accompanied by conformational changes of the mitoribosomal proteins uS5m and mS26. These conformational changes signal completion of 5'-end rRNA processing through protection of the mature 5'-end of the 15S rRNA and stabilization of mS47. The removal of the 5' precursor together with the dissociation of Ccm1 may be catalyzed by the 5'-3' exoribonuclease Pet127. Involved in the specific removal of group I introns in mitochondrial encoded transcripts.</text>
</comment>
<feature type="non-terminal residue" evidence="6">
    <location>
        <position position="1"/>
    </location>
</feature>
<dbReference type="Gene3D" id="1.25.40.10">
    <property type="entry name" value="Tetratricopeptide repeat domain"/>
    <property type="match status" value="4"/>
</dbReference>
<keyword evidence="2" id="KW-0677">Repeat</keyword>
<accession>A0A0L0HSZ8</accession>
<dbReference type="Proteomes" id="UP000053201">
    <property type="component" value="Unassembled WGS sequence"/>
</dbReference>
<dbReference type="NCBIfam" id="TIGR00756">
    <property type="entry name" value="PPR"/>
    <property type="match status" value="5"/>
</dbReference>
<proteinExistence type="inferred from homology"/>
<reference evidence="6 7" key="1">
    <citation type="submission" date="2009-08" db="EMBL/GenBank/DDBJ databases">
        <title>The Genome Sequence of Spizellomyces punctatus strain DAOM BR117.</title>
        <authorList>
            <consortium name="The Broad Institute Genome Sequencing Platform"/>
            <person name="Russ C."/>
            <person name="Cuomo C."/>
            <person name="Shea T."/>
            <person name="Young S.K."/>
            <person name="Zeng Q."/>
            <person name="Koehrsen M."/>
            <person name="Haas B."/>
            <person name="Borodovsky M."/>
            <person name="Guigo R."/>
            <person name="Alvarado L."/>
            <person name="Berlin A."/>
            <person name="Bochicchio J."/>
            <person name="Borenstein D."/>
            <person name="Chapman S."/>
            <person name="Chen Z."/>
            <person name="Engels R."/>
            <person name="Freedman E."/>
            <person name="Gellesch M."/>
            <person name="Goldberg J."/>
            <person name="Griggs A."/>
            <person name="Gujja S."/>
            <person name="Heiman D."/>
            <person name="Hepburn T."/>
            <person name="Howarth C."/>
            <person name="Jen D."/>
            <person name="Larson L."/>
            <person name="Lewis B."/>
            <person name="Mehta T."/>
            <person name="Park D."/>
            <person name="Pearson M."/>
            <person name="Roberts A."/>
            <person name="Saif S."/>
            <person name="Shenoy N."/>
            <person name="Sisk P."/>
            <person name="Stolte C."/>
            <person name="Sykes S."/>
            <person name="Thomson T."/>
            <person name="Walk T."/>
            <person name="White J."/>
            <person name="Yandava C."/>
            <person name="Burger G."/>
            <person name="Gray M.W."/>
            <person name="Holland P.W.H."/>
            <person name="King N."/>
            <person name="Lang F.B.F."/>
            <person name="Roger A.J."/>
            <person name="Ruiz-Trillo I."/>
            <person name="Lander E."/>
            <person name="Nusbaum C."/>
        </authorList>
    </citation>
    <scope>NUCLEOTIDE SEQUENCE [LARGE SCALE GENOMIC DNA]</scope>
    <source>
        <strain evidence="6 7">DAOM BR117</strain>
    </source>
</reference>
<dbReference type="PANTHER" id="PTHR47447">
    <property type="entry name" value="OS03G0856100 PROTEIN"/>
    <property type="match status" value="1"/>
</dbReference>
<evidence type="ECO:0000256" key="2">
    <source>
        <dbReference type="ARBA" id="ARBA00022737"/>
    </source>
</evidence>
<evidence type="ECO:0000256" key="3">
    <source>
        <dbReference type="ARBA" id="ARBA00044493"/>
    </source>
</evidence>
<feature type="repeat" description="PPR" evidence="5">
    <location>
        <begin position="235"/>
        <end position="269"/>
    </location>
</feature>
<dbReference type="GeneID" id="27683953"/>
<dbReference type="eggNOG" id="KOG4197">
    <property type="taxonomic scope" value="Eukaryota"/>
</dbReference>
<feature type="repeat" description="PPR" evidence="5">
    <location>
        <begin position="538"/>
        <end position="572"/>
    </location>
</feature>
<dbReference type="Pfam" id="PF13041">
    <property type="entry name" value="PPR_2"/>
    <property type="match status" value="3"/>
</dbReference>
<dbReference type="PROSITE" id="PS51375">
    <property type="entry name" value="PPR"/>
    <property type="match status" value="7"/>
</dbReference>
<dbReference type="STRING" id="645134.A0A0L0HSZ8"/>
<feature type="repeat" description="PPR" evidence="5">
    <location>
        <begin position="355"/>
        <end position="389"/>
    </location>
</feature>
<evidence type="ECO:0000313" key="7">
    <source>
        <dbReference type="Proteomes" id="UP000053201"/>
    </source>
</evidence>
<dbReference type="VEuPathDB" id="FungiDB:SPPG_00208"/>
<dbReference type="InterPro" id="IPR002885">
    <property type="entry name" value="PPR_rpt"/>
</dbReference>
<feature type="repeat" description="PPR" evidence="5">
    <location>
        <begin position="320"/>
        <end position="354"/>
    </location>
</feature>
<evidence type="ECO:0000256" key="5">
    <source>
        <dbReference type="PROSITE-ProRule" id="PRU00708"/>
    </source>
</evidence>
<comment type="similarity">
    <text evidence="1">Belongs to the CCM1 family.</text>
</comment>
<keyword evidence="7" id="KW-1185">Reference proteome</keyword>
<dbReference type="AlphaFoldDB" id="A0A0L0HSZ8"/>
<dbReference type="OrthoDB" id="185373at2759"/>
<comment type="subunit">
    <text evidence="4">Binds to mitochondrial small subunit 15S rRNA.</text>
</comment>
<feature type="repeat" description="PPR" evidence="5">
    <location>
        <begin position="425"/>
        <end position="459"/>
    </location>
</feature>
<dbReference type="Pfam" id="PF13812">
    <property type="entry name" value="PPR_3"/>
    <property type="match status" value="1"/>
</dbReference>
<evidence type="ECO:0000256" key="1">
    <source>
        <dbReference type="ARBA" id="ARBA00006192"/>
    </source>
</evidence>
<dbReference type="PANTHER" id="PTHR47447:SF17">
    <property type="entry name" value="OS12G0638900 PROTEIN"/>
    <property type="match status" value="1"/>
</dbReference>
<evidence type="ECO:0000313" key="6">
    <source>
        <dbReference type="EMBL" id="KND04481.1"/>
    </source>
</evidence>
<dbReference type="InParanoid" id="A0A0L0HSZ8"/>
<organism evidence="6 7">
    <name type="scientific">Spizellomyces punctatus (strain DAOM BR117)</name>
    <dbReference type="NCBI Taxonomy" id="645134"/>
    <lineage>
        <taxon>Eukaryota</taxon>
        <taxon>Fungi</taxon>
        <taxon>Fungi incertae sedis</taxon>
        <taxon>Chytridiomycota</taxon>
        <taxon>Chytridiomycota incertae sedis</taxon>
        <taxon>Chytridiomycetes</taxon>
        <taxon>Spizellomycetales</taxon>
        <taxon>Spizellomycetaceae</taxon>
        <taxon>Spizellomyces</taxon>
    </lineage>
</organism>
<dbReference type="RefSeq" id="XP_016612520.1">
    <property type="nucleotide sequence ID" value="XM_016748541.1"/>
</dbReference>
<feature type="repeat" description="PPR" evidence="5">
    <location>
        <begin position="503"/>
        <end position="537"/>
    </location>
</feature>
<evidence type="ECO:0000256" key="4">
    <source>
        <dbReference type="ARBA" id="ARBA00044511"/>
    </source>
</evidence>
<dbReference type="InterPro" id="IPR011990">
    <property type="entry name" value="TPR-like_helical_dom_sf"/>
</dbReference>
<dbReference type="Pfam" id="PF01535">
    <property type="entry name" value="PPR"/>
    <property type="match status" value="1"/>
</dbReference>
<dbReference type="SUPFAM" id="SSF48452">
    <property type="entry name" value="TPR-like"/>
    <property type="match status" value="1"/>
</dbReference>
<sequence length="1026" mass="115648">MRYERDLRQHTFAHRCLRLSNSLRTQSPALAALLSFAAHASVQQVAGYAAFPRSTQRQYVAVPRVNICNGCRREASFSIKYRSSHSASAQSIEGETAYPRYLVNHESLVTSFVREVEEVSRARFLPFFEDALSREAARLHANYCYLRSPSGSETACGSLLRSLTLKDFRALIGLLLRAGNISSKDIGMIMEDMVALGIQPHALDWGRLIVAFGRNHDVKGALRVFDRVRDTMKPDSSCWNGVIEAFVHARDPAGAERWYREMKKTKTSVTEVTLVLMIEVYERARDLKMAEKYWAIMNQRLGIIQKNENHRDSSAKRPPNLRTFNRLIKLACDRGRMDRAMDLYNSMVKCGQKPNIGTFTLLLKGYVEKGDVNSAGKVHRLLRYMNVKPDLVFYSLLLSVHAKRGHMREVGRLLNRLYEDGIQPDVGVYNILINGYGRTGRLNNVREFYTAMLNQRLVPDRWTFAALISAHVKAGDVDGAKSWFDEGLSAWKSGNEGASLEPSAYAYTSLLDAYGRRGELQLCRQLFSEMLSAGVKPTVATYTALINAHISGNDVQGATRWFQAMQSSGMSPDALLYAVIVRSFAAQNDFDRAMQWMASRKIDGITLTEESGAVFIKTCLAQQDVAAALEIFVEATETGVVLPSMIYEALVRRLADKFVSGEEERLTDTEGMNEQIVNHKGEPPDSEQFLTSRNAICSVYAQYRKVLSQLDSSPNPLIYETMVGYFMAARMHGEAKEVIRNMIEDGCPITPRAPVQIIRGLATAEGWWAVRTWLTGLRRWIHEMSVKAFACRTDNDEGLQILWREGLIHPDFTDSLNTADGEGTISSLKFDAWKVDRVLTACEAFTFGMYALWPLVSNLHHVKDVKRDFIVVNKARAKPDAERFMLEWGAVEYWDAILSLWTLVDAKTKSKASKKSGLHKQLDCVAAPPCEQTNVNQSETRVTEIVFPASFKELPVTEQPVYVPKSPNLSNPLEMDLLLATFIQAFLRHCEMNGTWGARKKALDWLLENEWEVRAESSRGGYLAQD</sequence>
<name>A0A0L0HSZ8_SPIPD</name>
<protein>
    <submittedName>
        <fullName evidence="6">Pentatricopeptide repeat domain-containing protein</fullName>
    </submittedName>
</protein>
<gene>
    <name evidence="6" type="ORF">SPPG_00208</name>
</gene>
<dbReference type="EMBL" id="KQ257450">
    <property type="protein sequence ID" value="KND04481.1"/>
    <property type="molecule type" value="Genomic_DNA"/>
</dbReference>
<feature type="repeat" description="PPR" evidence="5">
    <location>
        <begin position="390"/>
        <end position="424"/>
    </location>
</feature>